<dbReference type="EMBL" id="LN681225">
    <property type="protein sequence ID" value="CEK12089.1"/>
    <property type="molecule type" value="Genomic_DNA"/>
</dbReference>
<proteinExistence type="predicted"/>
<evidence type="ECO:0000313" key="3">
    <source>
        <dbReference type="Proteomes" id="UP000032803"/>
    </source>
</evidence>
<dbReference type="HOGENOM" id="CLU_2700208_0_0_6"/>
<evidence type="ECO:0000256" key="1">
    <source>
        <dbReference type="SAM" id="Phobius"/>
    </source>
</evidence>
<keyword evidence="1" id="KW-0472">Membrane</keyword>
<feature type="transmembrane region" description="Helical" evidence="1">
    <location>
        <begin position="50"/>
        <end position="71"/>
    </location>
</feature>
<protein>
    <submittedName>
        <fullName evidence="2">Uncharacterized protein</fullName>
    </submittedName>
</protein>
<organism evidence="2 3">
    <name type="scientific">Legionella hackeliae</name>
    <dbReference type="NCBI Taxonomy" id="449"/>
    <lineage>
        <taxon>Bacteria</taxon>
        <taxon>Pseudomonadati</taxon>
        <taxon>Pseudomonadota</taxon>
        <taxon>Gammaproteobacteria</taxon>
        <taxon>Legionellales</taxon>
        <taxon>Legionellaceae</taxon>
        <taxon>Legionella</taxon>
    </lineage>
</organism>
<reference evidence="3" key="1">
    <citation type="submission" date="2014-09" db="EMBL/GenBank/DDBJ databases">
        <authorList>
            <person name="Gomez-Valero L."/>
        </authorList>
    </citation>
    <scope>NUCLEOTIDE SEQUENCE [LARGE SCALE GENOMIC DNA]</scope>
    <source>
        <strain evidence="3">ATCC35250</strain>
    </source>
</reference>
<dbReference type="KEGG" id="lha:LHA_3103"/>
<sequence length="73" mass="7898">MQLRIISHTILAICSTLGYNQITCGLFASWLETVFFVKIPPLVVQSSELARGITLSVSLLVATASVCLILFGK</sequence>
<feature type="transmembrane region" description="Helical" evidence="1">
    <location>
        <begin position="9"/>
        <end position="30"/>
    </location>
</feature>
<dbReference type="AlphaFoldDB" id="A0A0A8UZB7"/>
<dbReference type="STRING" id="449.LHA_3103"/>
<keyword evidence="1" id="KW-0812">Transmembrane</keyword>
<gene>
    <name evidence="2" type="ORF">LHA_3103</name>
</gene>
<evidence type="ECO:0000313" key="2">
    <source>
        <dbReference type="EMBL" id="CEK12089.1"/>
    </source>
</evidence>
<dbReference type="Proteomes" id="UP000032803">
    <property type="component" value="Chromosome I"/>
</dbReference>
<accession>A0A0A8UZB7</accession>
<keyword evidence="1" id="KW-1133">Transmembrane helix</keyword>
<keyword evidence="3" id="KW-1185">Reference proteome</keyword>
<name>A0A0A8UZB7_LEGHA</name>